<reference evidence="1" key="1">
    <citation type="submission" date="2022-02" db="EMBL/GenBank/DDBJ databases">
        <title>Plant Genome Project.</title>
        <authorList>
            <person name="Zhang R.-G."/>
        </authorList>
    </citation>
    <scope>NUCLEOTIDE SEQUENCE</scope>
    <source>
        <strain evidence="1">AT1</strain>
    </source>
</reference>
<accession>A0ACC0PWE6</accession>
<evidence type="ECO:0000313" key="2">
    <source>
        <dbReference type="Proteomes" id="UP001062846"/>
    </source>
</evidence>
<organism evidence="1 2">
    <name type="scientific">Rhododendron molle</name>
    <name type="common">Chinese azalea</name>
    <name type="synonym">Azalea mollis</name>
    <dbReference type="NCBI Taxonomy" id="49168"/>
    <lineage>
        <taxon>Eukaryota</taxon>
        <taxon>Viridiplantae</taxon>
        <taxon>Streptophyta</taxon>
        <taxon>Embryophyta</taxon>
        <taxon>Tracheophyta</taxon>
        <taxon>Spermatophyta</taxon>
        <taxon>Magnoliopsida</taxon>
        <taxon>eudicotyledons</taxon>
        <taxon>Gunneridae</taxon>
        <taxon>Pentapetalae</taxon>
        <taxon>asterids</taxon>
        <taxon>Ericales</taxon>
        <taxon>Ericaceae</taxon>
        <taxon>Ericoideae</taxon>
        <taxon>Rhodoreae</taxon>
        <taxon>Rhododendron</taxon>
    </lineage>
</organism>
<dbReference type="Proteomes" id="UP001062846">
    <property type="component" value="Chromosome 2"/>
</dbReference>
<keyword evidence="2" id="KW-1185">Reference proteome</keyword>
<dbReference type="EMBL" id="CM046389">
    <property type="protein sequence ID" value="KAI8568992.1"/>
    <property type="molecule type" value="Genomic_DNA"/>
</dbReference>
<evidence type="ECO:0000313" key="1">
    <source>
        <dbReference type="EMBL" id="KAI8568992.1"/>
    </source>
</evidence>
<protein>
    <submittedName>
        <fullName evidence="1">Uncharacterized protein</fullName>
    </submittedName>
</protein>
<comment type="caution">
    <text evidence="1">The sequence shown here is derived from an EMBL/GenBank/DDBJ whole genome shotgun (WGS) entry which is preliminary data.</text>
</comment>
<sequence length="467" mass="54351">MGNFFKNLGLTAATHVDPNGRAGGLWILWDPTKVSLNTTHKTSQAIHTTVRKDNFEDWVFSAVYASPNPRIREILWEELGHHADNNQKPWLLAGDFNDTIAFGECKSSTPDASSSQRRKFAENINRCKLLDMGFEGAKYTWTNGRLGLANVQKRLDRALSNEEWRDIFPEGMVQILPRTYSDHAPLLIHVLGKNPRNHIRRPFRFEAAWIMDSSFENIVNSNWRGMDLTDHTDNFTQAAKDWSKNVFGNIFRKKRWLQGRLNGVHKAQESNFAHNLQLLERDLKKEFNDILLQEEILWFQKSRSKWITLGDKNTRYFHLSTIFKRRRSKITMLKEDSNQWMESPDLIKDHVQQFFIHLFKDQNPNQGCNQCDMIVHIFCIQELGASKHDIHKLFDILCFQKPGWNSVPKFGGWDRKTPGATDYSVVFSRAHANKKQQKNDVNRHSLGNEQELMVKKQPHQHYQPSAG</sequence>
<proteinExistence type="predicted"/>
<gene>
    <name evidence="1" type="ORF">RHMOL_Rhmol02G0244500</name>
</gene>
<name>A0ACC0PWE6_RHOML</name>